<dbReference type="SUPFAM" id="SSF52016">
    <property type="entry name" value="LeuD/IlvD-like"/>
    <property type="match status" value="1"/>
</dbReference>
<sequence length="637" mass="67225">MALHPVVDAVTQRIIKRSKPSRTAYLAHLEAARMRGVQRGALSCTNLAHGFAAFPANDKLKLKEFKKPSVAIVSSYNDMLSAHQPFESFPAIIKDAVRKADAVAQFAGGVPAMCDGVTQGQPGMELSLFSRDAIAMATAVALSHNMFDSALYLGVCDKIVPGLLIGALHFGHLPAVFVPAGPMTTGISNKEKARIRQLYAQGKATREELLENEAASYHSAGTCTFYGTANSNQMLMEIMGLHMPGAAFITPGTPLRDALTAAAAQRAVAISEQGSYTPVGHVVDEKCMVNAIIGLLATGGSTNHTLHLVAIARAAGIVIDWNDFNELSAVIPMLTRIYPNGDADVNHFHAAGGTGFVIRELLDAGLLHDDVTTILGKGLRAHCTEPFLDGEQVVWKPAPEITGDDSVLRPASAPFSPDGGMVLVDGNLGRAVMKVSAVKIEHRVVEAPALTFDSQEDFMHAYKAGRLDRDFVAVLRFQGPRANGMPELHALTPALANLQDAGRKVALVTDGRMSGASGKVPAAIHVSPEILAGGPLGLVRDGDIIRLDAGTGTLEALVPAEVWAARTQATANLGSCQVGMGRELFAMFRSTTSPAEEGAATFPLPAPIPSTLNVHEGADIGNTVPGSDEDFLIKNPK</sequence>
<keyword evidence="4 9" id="KW-0408">Iron</keyword>
<evidence type="ECO:0000256" key="6">
    <source>
        <dbReference type="ARBA" id="ARBA00023064"/>
    </source>
</evidence>
<comment type="function">
    <text evidence="9">Catalyzes the dehydration of 6-phospho-D-gluconate to 2-dehydro-3-deoxy-6-phospho-D-gluconate.</text>
</comment>
<keyword evidence="3 9" id="KW-0479">Metal-binding</keyword>
<feature type="domain" description="Dihydroxy-acid/6-phosphogluconate dehydratase N-terminal" evidence="11">
    <location>
        <begin position="67"/>
        <end position="380"/>
    </location>
</feature>
<evidence type="ECO:0000259" key="12">
    <source>
        <dbReference type="Pfam" id="PF24877"/>
    </source>
</evidence>
<dbReference type="EMBL" id="JAJHPV010000013">
    <property type="protein sequence ID" value="MCC6071369.1"/>
    <property type="molecule type" value="Genomic_DNA"/>
</dbReference>
<comment type="similarity">
    <text evidence="1 9">Belongs to the IlvD/Edd family.</text>
</comment>
<feature type="binding site" evidence="9">
    <location>
        <position position="156"/>
    </location>
    <ligand>
        <name>[4Fe-4S] cluster</name>
        <dbReference type="ChEBI" id="CHEBI:49883"/>
    </ligand>
</feature>
<name>A0ABS8IRZ4_9BURK</name>
<protein>
    <recommendedName>
        <fullName evidence="9 10">Phosphogluconate dehydratase</fullName>
        <ecNumber evidence="9 10">4.2.1.12</ecNumber>
    </recommendedName>
</protein>
<evidence type="ECO:0000256" key="10">
    <source>
        <dbReference type="NCBIfam" id="TIGR01196"/>
    </source>
</evidence>
<evidence type="ECO:0000259" key="11">
    <source>
        <dbReference type="Pfam" id="PF00920"/>
    </source>
</evidence>
<dbReference type="RefSeq" id="WP_229432281.1">
    <property type="nucleotide sequence ID" value="NZ_JAJHPV010000013.1"/>
</dbReference>
<reference evidence="13 14" key="1">
    <citation type="submission" date="2021-11" db="EMBL/GenBank/DDBJ databases">
        <authorList>
            <person name="Huq M.A."/>
        </authorList>
    </citation>
    <scope>NUCLEOTIDE SEQUENCE [LARGE SCALE GENOMIC DNA]</scope>
    <source>
        <strain evidence="13 14">MAHUQ-52</strain>
    </source>
</reference>
<organism evidence="13 14">
    <name type="scientific">Massilia agrisoli</name>
    <dbReference type="NCBI Taxonomy" id="2892444"/>
    <lineage>
        <taxon>Bacteria</taxon>
        <taxon>Pseudomonadati</taxon>
        <taxon>Pseudomonadota</taxon>
        <taxon>Betaproteobacteria</taxon>
        <taxon>Burkholderiales</taxon>
        <taxon>Oxalobacteraceae</taxon>
        <taxon>Telluria group</taxon>
        <taxon>Massilia</taxon>
    </lineage>
</organism>
<evidence type="ECO:0000256" key="2">
    <source>
        <dbReference type="ARBA" id="ARBA00022485"/>
    </source>
</evidence>
<keyword evidence="5 9" id="KW-0411">Iron-sulfur</keyword>
<evidence type="ECO:0000256" key="9">
    <source>
        <dbReference type="HAMAP-Rule" id="MF_02094"/>
    </source>
</evidence>
<dbReference type="InterPro" id="IPR000581">
    <property type="entry name" value="ILV_EDD_N"/>
</dbReference>
<evidence type="ECO:0000256" key="1">
    <source>
        <dbReference type="ARBA" id="ARBA00006486"/>
    </source>
</evidence>
<dbReference type="Proteomes" id="UP001198701">
    <property type="component" value="Unassembled WGS sequence"/>
</dbReference>
<dbReference type="GO" id="GO:0004456">
    <property type="term" value="F:phosphogluconate dehydratase activity"/>
    <property type="evidence" value="ECO:0007669"/>
    <property type="project" value="UniProtKB-EC"/>
</dbReference>
<dbReference type="InterPro" id="IPR042096">
    <property type="entry name" value="Dihydro-acid_dehy_C"/>
</dbReference>
<comment type="pathway">
    <text evidence="9">Carbohydrate metabolism; Entner-Doudoroff pathway.</text>
</comment>
<dbReference type="InterPro" id="IPR020558">
    <property type="entry name" value="DiOHA_6PGluconate_deHydtase_CS"/>
</dbReference>
<dbReference type="InterPro" id="IPR037237">
    <property type="entry name" value="IlvD/EDD_N"/>
</dbReference>
<keyword evidence="14" id="KW-1185">Reference proteome</keyword>
<dbReference type="HAMAP" id="MF_02094">
    <property type="entry name" value="Edd"/>
    <property type="match status" value="1"/>
</dbReference>
<keyword evidence="7 9" id="KW-0456">Lyase</keyword>
<evidence type="ECO:0000313" key="14">
    <source>
        <dbReference type="Proteomes" id="UP001198701"/>
    </source>
</evidence>
<evidence type="ECO:0000313" key="13">
    <source>
        <dbReference type="EMBL" id="MCC6071369.1"/>
    </source>
</evidence>
<evidence type="ECO:0000256" key="8">
    <source>
        <dbReference type="ARBA" id="ARBA00023277"/>
    </source>
</evidence>
<comment type="cofactor">
    <cofactor evidence="9">
        <name>[4Fe-4S] cluster</name>
        <dbReference type="ChEBI" id="CHEBI:49883"/>
    </cofactor>
    <text evidence="9">Binds 1 [4Fe-4S] cluster.</text>
</comment>
<dbReference type="PROSITE" id="PS00887">
    <property type="entry name" value="ILVD_EDD_2"/>
    <property type="match status" value="1"/>
</dbReference>
<dbReference type="Gene3D" id="3.50.30.80">
    <property type="entry name" value="IlvD/EDD C-terminal domain-like"/>
    <property type="match status" value="1"/>
</dbReference>
<dbReference type="SUPFAM" id="SSF143975">
    <property type="entry name" value="IlvD/EDD N-terminal domain-like"/>
    <property type="match status" value="1"/>
</dbReference>
<evidence type="ECO:0000256" key="3">
    <source>
        <dbReference type="ARBA" id="ARBA00022723"/>
    </source>
</evidence>
<dbReference type="PANTHER" id="PTHR43661:SF1">
    <property type="entry name" value="PHOSPHOGLUCONATE DEHYDRATASE"/>
    <property type="match status" value="1"/>
</dbReference>
<dbReference type="Pfam" id="PF00920">
    <property type="entry name" value="ILVD_EDD_N"/>
    <property type="match status" value="1"/>
</dbReference>
<dbReference type="EC" id="4.2.1.12" evidence="9 10"/>
<proteinExistence type="inferred from homology"/>
<comment type="catalytic activity">
    <reaction evidence="9">
        <text>6-phospho-D-gluconate = 2-dehydro-3-deoxy-6-phospho-D-gluconate + H2O</text>
        <dbReference type="Rhea" id="RHEA:17277"/>
        <dbReference type="ChEBI" id="CHEBI:15377"/>
        <dbReference type="ChEBI" id="CHEBI:57569"/>
        <dbReference type="ChEBI" id="CHEBI:58759"/>
        <dbReference type="EC" id="4.2.1.12"/>
    </reaction>
</comment>
<dbReference type="NCBIfam" id="TIGR01196">
    <property type="entry name" value="edd"/>
    <property type="match status" value="1"/>
</dbReference>
<comment type="caution">
    <text evidence="13">The sequence shown here is derived from an EMBL/GenBank/DDBJ whole genome shotgun (WGS) entry which is preliminary data.</text>
</comment>
<dbReference type="Pfam" id="PF24877">
    <property type="entry name" value="ILV_EDD_C"/>
    <property type="match status" value="1"/>
</dbReference>
<evidence type="ECO:0000256" key="4">
    <source>
        <dbReference type="ARBA" id="ARBA00023004"/>
    </source>
</evidence>
<gene>
    <name evidence="9 13" type="primary">edd</name>
    <name evidence="13" type="ORF">LMJ30_10415</name>
</gene>
<evidence type="ECO:0000256" key="7">
    <source>
        <dbReference type="ARBA" id="ARBA00023239"/>
    </source>
</evidence>
<dbReference type="PROSITE" id="PS00886">
    <property type="entry name" value="ILVD_EDD_1"/>
    <property type="match status" value="1"/>
</dbReference>
<dbReference type="PANTHER" id="PTHR43661">
    <property type="entry name" value="D-XYLONATE DEHYDRATASE"/>
    <property type="match status" value="1"/>
</dbReference>
<keyword evidence="6 9" id="KW-0311">Gluconate utilization</keyword>
<keyword evidence="2 9" id="KW-0004">4Fe-4S</keyword>
<dbReference type="InterPro" id="IPR004786">
    <property type="entry name" value="6-phosphgluc_deHydtase"/>
</dbReference>
<evidence type="ECO:0000256" key="5">
    <source>
        <dbReference type="ARBA" id="ARBA00023014"/>
    </source>
</evidence>
<feature type="domain" description="Dihydroxy-acid/6-phosphogluconate dehydratase C-terminal" evidence="12">
    <location>
        <begin position="407"/>
        <end position="599"/>
    </location>
</feature>
<dbReference type="InterPro" id="IPR056740">
    <property type="entry name" value="ILV_EDD_C"/>
</dbReference>
<feature type="binding site" evidence="9">
    <location>
        <position position="223"/>
    </location>
    <ligand>
        <name>[4Fe-4S] cluster</name>
        <dbReference type="ChEBI" id="CHEBI:49883"/>
    </ligand>
</feature>
<accession>A0ABS8IRZ4</accession>
<keyword evidence="8 9" id="KW-0119">Carbohydrate metabolism</keyword>